<accession>A0ABR4YI94</accession>
<evidence type="ECO:0000256" key="1">
    <source>
        <dbReference type="SAM" id="MobiDB-lite"/>
    </source>
</evidence>
<comment type="caution">
    <text evidence="3">The sequence shown here is derived from an EMBL/GenBank/DDBJ whole genome shotgun (WGS) entry which is preliminary data.</text>
</comment>
<proteinExistence type="predicted"/>
<name>A0ABR4YI94_9BACT</name>
<keyword evidence="4" id="KW-1185">Reference proteome</keyword>
<keyword evidence="2" id="KW-1133">Transmembrane helix</keyword>
<evidence type="ECO:0000313" key="3">
    <source>
        <dbReference type="EMBL" id="KHE41689.1"/>
    </source>
</evidence>
<protein>
    <submittedName>
        <fullName evidence="3">Uncharacterized protein</fullName>
    </submittedName>
</protein>
<keyword evidence="2" id="KW-0472">Membrane</keyword>
<dbReference type="Proteomes" id="UP000030889">
    <property type="component" value="Unassembled WGS sequence"/>
</dbReference>
<gene>
    <name evidence="3" type="ORF">LG35_08005</name>
</gene>
<organism evidence="3 4">
    <name type="scientific">Alistipes inops</name>
    <dbReference type="NCBI Taxonomy" id="1501391"/>
    <lineage>
        <taxon>Bacteria</taxon>
        <taxon>Pseudomonadati</taxon>
        <taxon>Bacteroidota</taxon>
        <taxon>Bacteroidia</taxon>
        <taxon>Bacteroidales</taxon>
        <taxon>Rikenellaceae</taxon>
        <taxon>Alistipes</taxon>
    </lineage>
</organism>
<evidence type="ECO:0000313" key="4">
    <source>
        <dbReference type="Proteomes" id="UP000030889"/>
    </source>
</evidence>
<feature type="compositionally biased region" description="Basic residues" evidence="1">
    <location>
        <begin position="238"/>
        <end position="248"/>
    </location>
</feature>
<dbReference type="EMBL" id="JRGF01000009">
    <property type="protein sequence ID" value="KHE41689.1"/>
    <property type="molecule type" value="Genomic_DNA"/>
</dbReference>
<evidence type="ECO:0000256" key="2">
    <source>
        <dbReference type="SAM" id="Phobius"/>
    </source>
</evidence>
<feature type="region of interest" description="Disordered" evidence="1">
    <location>
        <begin position="219"/>
        <end position="248"/>
    </location>
</feature>
<sequence>MKRPFIDKSWWNNMSANFAGAFLGIVVTFGTTAVIDMHARKSMARRAELIAIAHIDNDIMQLEAICEEMQETDSLYRFVYERHPDRLAEISRDTIDLLLSSMILPQLLLSNQSAEKAFSNSMETWHDFNDLNLLYSINTCFSLKNTISDLYETVAAYHTEACDSTFEQFERQKKRDDKPTALVRVHLDNPATKAYLRIHRMHTLLLPELTALLKEENNANKEKTGNHRQRTPKALPGHIRRRGRRGRQ</sequence>
<keyword evidence="2" id="KW-0812">Transmembrane</keyword>
<reference evidence="3 4" key="1">
    <citation type="submission" date="2014-09" db="EMBL/GenBank/DDBJ databases">
        <title>Alistipes sp. 627, sp. nov., a novel member of the family Rikenellaceae isolated from human faeces.</title>
        <authorList>
            <person name="Shkoporov A.N."/>
            <person name="Chaplin A.V."/>
            <person name="Motuzova O.V."/>
            <person name="Kafarskaia L.I."/>
            <person name="Khokhlova E.V."/>
            <person name="Efimov B.A."/>
        </authorList>
    </citation>
    <scope>NUCLEOTIDE SEQUENCE [LARGE SCALE GENOMIC DNA]</scope>
    <source>
        <strain evidence="3 4">627</strain>
    </source>
</reference>
<dbReference type="RefSeq" id="WP_035473794.1">
    <property type="nucleotide sequence ID" value="NZ_JRGF01000009.1"/>
</dbReference>
<feature type="transmembrane region" description="Helical" evidence="2">
    <location>
        <begin position="15"/>
        <end position="35"/>
    </location>
</feature>